<proteinExistence type="predicted"/>
<gene>
    <name evidence="1" type="ORF">GCM10011340_25560</name>
</gene>
<dbReference type="Gene3D" id="3.90.550.10">
    <property type="entry name" value="Spore Coat Polysaccharide Biosynthesis Protein SpsA, Chain A"/>
    <property type="match status" value="1"/>
</dbReference>
<keyword evidence="2" id="KW-1185">Reference proteome</keyword>
<protein>
    <submittedName>
        <fullName evidence="1">Glycosyl transferase family 2</fullName>
    </submittedName>
</protein>
<evidence type="ECO:0000313" key="1">
    <source>
        <dbReference type="EMBL" id="GHE68635.1"/>
    </source>
</evidence>
<reference evidence="2" key="1">
    <citation type="journal article" date="2019" name="Int. J. Syst. Evol. Microbiol.">
        <title>The Global Catalogue of Microorganisms (GCM) 10K type strain sequencing project: providing services to taxonomists for standard genome sequencing and annotation.</title>
        <authorList>
            <consortium name="The Broad Institute Genomics Platform"/>
            <consortium name="The Broad Institute Genome Sequencing Center for Infectious Disease"/>
            <person name="Wu L."/>
            <person name="Ma J."/>
        </authorList>
    </citation>
    <scope>NUCLEOTIDE SEQUENCE [LARGE SCALE GENOMIC DNA]</scope>
    <source>
        <strain evidence="2">CGMCC 1.15111</strain>
    </source>
</reference>
<dbReference type="Pfam" id="PF02348">
    <property type="entry name" value="CTP_transf_3"/>
    <property type="match status" value="1"/>
</dbReference>
<name>A0ABQ3IA54_9BACT</name>
<evidence type="ECO:0000313" key="2">
    <source>
        <dbReference type="Proteomes" id="UP000658258"/>
    </source>
</evidence>
<dbReference type="InterPro" id="IPR029044">
    <property type="entry name" value="Nucleotide-diphossugar_trans"/>
</dbReference>
<dbReference type="InterPro" id="IPR003329">
    <property type="entry name" value="Cytidylyl_trans"/>
</dbReference>
<sequence>MKEINGDLIIIQARMSSTRLPGKVLQPIWKGKNLLDLQLEKFQRLGTPLVVATTVNPSDDAIVDWAKKNNVEAYKGDEQNVLKRFIDCARQYQAKNLIRVCSDNPFIQSDQVPYFLNSLAQGVDYISFCNHSGIPAIKTHWGLFVEGVRLGALERASEILETHAEEKFYSEHVTNFIYGNSEQFKIKLDQAPEAVDSRSDLRFTIDTPDDFQNMHSLLQLAGSEANLEQLIELVDANPNIKSVMRQGIDQFNK</sequence>
<keyword evidence="1" id="KW-0808">Transferase</keyword>
<dbReference type="RefSeq" id="WP_189630648.1">
    <property type="nucleotide sequence ID" value="NZ_BNAG01000003.1"/>
</dbReference>
<dbReference type="GO" id="GO:0016740">
    <property type="term" value="F:transferase activity"/>
    <property type="evidence" value="ECO:0007669"/>
    <property type="project" value="UniProtKB-KW"/>
</dbReference>
<dbReference type="PANTHER" id="PTHR42866">
    <property type="entry name" value="3-DEOXY-MANNO-OCTULOSONATE CYTIDYLYLTRANSFERASE"/>
    <property type="match status" value="1"/>
</dbReference>
<dbReference type="EMBL" id="BNAG01000003">
    <property type="protein sequence ID" value="GHE68635.1"/>
    <property type="molecule type" value="Genomic_DNA"/>
</dbReference>
<dbReference type="Proteomes" id="UP000658258">
    <property type="component" value="Unassembled WGS sequence"/>
</dbReference>
<accession>A0ABQ3IA54</accession>
<dbReference type="PANTHER" id="PTHR42866:SF1">
    <property type="entry name" value="SPORE COAT POLYSACCHARIDE BIOSYNTHESIS PROTEIN SPSF"/>
    <property type="match status" value="1"/>
</dbReference>
<comment type="caution">
    <text evidence="1">The sequence shown here is derived from an EMBL/GenBank/DDBJ whole genome shotgun (WGS) entry which is preliminary data.</text>
</comment>
<organism evidence="1 2">
    <name type="scientific">Roseivirga thermotolerans</name>
    <dbReference type="NCBI Taxonomy" id="1758176"/>
    <lineage>
        <taxon>Bacteria</taxon>
        <taxon>Pseudomonadati</taxon>
        <taxon>Bacteroidota</taxon>
        <taxon>Cytophagia</taxon>
        <taxon>Cytophagales</taxon>
        <taxon>Roseivirgaceae</taxon>
        <taxon>Roseivirga</taxon>
    </lineage>
</organism>
<dbReference type="SUPFAM" id="SSF53448">
    <property type="entry name" value="Nucleotide-diphospho-sugar transferases"/>
    <property type="match status" value="1"/>
</dbReference>